<dbReference type="InterPro" id="IPR020806">
    <property type="entry name" value="PKS_PP-bd"/>
</dbReference>
<dbReference type="Gene3D" id="2.30.38.10">
    <property type="entry name" value="Luciferase, Domain 3"/>
    <property type="match status" value="2"/>
</dbReference>
<evidence type="ECO:0000256" key="4">
    <source>
        <dbReference type="ARBA" id="ARBA00022553"/>
    </source>
</evidence>
<dbReference type="FunFam" id="3.30.559.30:FF:000001">
    <property type="entry name" value="Non-ribosomal peptide synthetase"/>
    <property type="match status" value="1"/>
</dbReference>
<evidence type="ECO:0000256" key="1">
    <source>
        <dbReference type="ARBA" id="ARBA00001957"/>
    </source>
</evidence>
<evidence type="ECO:0000256" key="6">
    <source>
        <dbReference type="SAM" id="MobiDB-lite"/>
    </source>
</evidence>
<dbReference type="KEGG" id="kpul:GXN76_09090"/>
<dbReference type="FunFam" id="3.30.300.30:FF:000010">
    <property type="entry name" value="Enterobactin synthetase component F"/>
    <property type="match status" value="1"/>
</dbReference>
<protein>
    <submittedName>
        <fullName evidence="8">Amino acid adenylation domain-containing protein</fullName>
    </submittedName>
</protein>
<dbReference type="NCBIfam" id="TIGR01733">
    <property type="entry name" value="AA-adenyl-dom"/>
    <property type="match status" value="2"/>
</dbReference>
<dbReference type="GO" id="GO:0003824">
    <property type="term" value="F:catalytic activity"/>
    <property type="evidence" value="ECO:0007669"/>
    <property type="project" value="InterPro"/>
</dbReference>
<dbReference type="PROSITE" id="PS00012">
    <property type="entry name" value="PHOSPHOPANTETHEINE"/>
    <property type="match status" value="1"/>
</dbReference>
<dbReference type="SMART" id="SM00823">
    <property type="entry name" value="PKS_PP"/>
    <property type="match status" value="2"/>
</dbReference>
<comment type="similarity">
    <text evidence="2">Belongs to the ATP-dependent AMP-binding enzyme family.</text>
</comment>
<feature type="domain" description="Carrier" evidence="7">
    <location>
        <begin position="2072"/>
        <end position="2147"/>
    </location>
</feature>
<dbReference type="Gene3D" id="3.30.559.10">
    <property type="entry name" value="Chloramphenicol acetyltransferase-like domain"/>
    <property type="match status" value="2"/>
</dbReference>
<comment type="cofactor">
    <cofactor evidence="1">
        <name>pantetheine 4'-phosphate</name>
        <dbReference type="ChEBI" id="CHEBI:47942"/>
    </cofactor>
</comment>
<feature type="compositionally biased region" description="Basic residues" evidence="6">
    <location>
        <begin position="2153"/>
        <end position="2167"/>
    </location>
</feature>
<name>A0A7D4CN69_9BACL</name>
<evidence type="ECO:0000313" key="9">
    <source>
        <dbReference type="Proteomes" id="UP000503088"/>
    </source>
</evidence>
<dbReference type="InterPro" id="IPR036736">
    <property type="entry name" value="ACP-like_sf"/>
</dbReference>
<feature type="domain" description="Carrier" evidence="7">
    <location>
        <begin position="1007"/>
        <end position="1082"/>
    </location>
</feature>
<dbReference type="SUPFAM" id="SSF56801">
    <property type="entry name" value="Acetyl-CoA synthetase-like"/>
    <property type="match status" value="2"/>
</dbReference>
<evidence type="ECO:0000256" key="2">
    <source>
        <dbReference type="ARBA" id="ARBA00006432"/>
    </source>
</evidence>
<keyword evidence="5" id="KW-0045">Antibiotic biosynthesis</keyword>
<dbReference type="Pfam" id="PF00501">
    <property type="entry name" value="AMP-binding"/>
    <property type="match status" value="2"/>
</dbReference>
<dbReference type="RefSeq" id="WP_173222482.1">
    <property type="nucleotide sequence ID" value="NZ_CP048104.1"/>
</dbReference>
<dbReference type="GO" id="GO:0043041">
    <property type="term" value="P:amino acid activation for nonribosomal peptide biosynthetic process"/>
    <property type="evidence" value="ECO:0007669"/>
    <property type="project" value="TreeGrafter"/>
</dbReference>
<dbReference type="FunFam" id="2.30.38.10:FF:000001">
    <property type="entry name" value="Non-ribosomal peptide synthetase PvdI"/>
    <property type="match status" value="2"/>
</dbReference>
<dbReference type="NCBIfam" id="NF003417">
    <property type="entry name" value="PRK04813.1"/>
    <property type="match status" value="2"/>
</dbReference>
<evidence type="ECO:0000256" key="5">
    <source>
        <dbReference type="ARBA" id="ARBA00023194"/>
    </source>
</evidence>
<dbReference type="Gene3D" id="3.30.300.30">
    <property type="match status" value="2"/>
</dbReference>
<dbReference type="EMBL" id="CP048104">
    <property type="protein sequence ID" value="QKG84618.1"/>
    <property type="molecule type" value="Genomic_DNA"/>
</dbReference>
<dbReference type="FunFam" id="3.40.50.12780:FF:000012">
    <property type="entry name" value="Non-ribosomal peptide synthetase"/>
    <property type="match status" value="2"/>
</dbReference>
<dbReference type="CDD" id="cd19531">
    <property type="entry name" value="LCL_NRPS-like"/>
    <property type="match status" value="2"/>
</dbReference>
<dbReference type="FunFam" id="1.10.1200.10:FF:000005">
    <property type="entry name" value="Nonribosomal peptide synthetase 1"/>
    <property type="match status" value="2"/>
</dbReference>
<dbReference type="GO" id="GO:0031177">
    <property type="term" value="F:phosphopantetheine binding"/>
    <property type="evidence" value="ECO:0007669"/>
    <property type="project" value="InterPro"/>
</dbReference>
<dbReference type="InterPro" id="IPR000873">
    <property type="entry name" value="AMP-dep_synth/lig_dom"/>
</dbReference>
<dbReference type="InterPro" id="IPR001242">
    <property type="entry name" value="Condensation_dom"/>
</dbReference>
<dbReference type="Proteomes" id="UP000503088">
    <property type="component" value="Chromosome"/>
</dbReference>
<dbReference type="Pfam" id="PF00668">
    <property type="entry name" value="Condensation"/>
    <property type="match status" value="2"/>
</dbReference>
<evidence type="ECO:0000259" key="7">
    <source>
        <dbReference type="PROSITE" id="PS50075"/>
    </source>
</evidence>
<keyword evidence="4" id="KW-0597">Phosphoprotein</keyword>
<sequence>MNHDERKSRLSAEKQNLLRALLRVEKSSSSFSSEIQVANREGDLPVSSAQKRLWFLEQLYPHHPFYNIPLLFRIRGRISETALQQSIQEIIQRHEILRTTFSEEEGDPVQVIAEELPFKMEILEIEKDSLIQMEERAMELLFEEAQLPFNLVTGPLIRAKLIRLSEEDHFFMINIHHIVADGWSMGVLYQELETLYETYLTGNSSPLPELQIQYADYTLWQNEWFEGEEMQRQLSYWKKKLSGELPVLQLPWDFSRPNRQSFRGKSITFIIPERLTSSLRKLSQREGTSLYMTLLTAFKTLLYRYTGQEDLIVGLPIANRRLQETEALIGFFVNTLLLRSFPSDKMTFLDFLRQIQEDTVEAYANQDVPYEKVVESIQPDRDLSRASIFQVLFNFASTPDLKLKDVLVEPYDIDNHTAKFDLEVLLQEDSDHMIGLVEYSTDLFKEETISRIFDHYLVLLNSIAEDPNQSLSQLKMMTEPEVRQVIVEWNQTVTDDLSEKCLHHIFEEQAEKTPDKKAIIFKGDALTYRELNAMANGLAQQLRERGVGPDVPVGICMERSLEMIIGVLGVLKAGGGYVPLDPNFPEDRLSYILEDSNAPVILTQSSFQALLQKTKGEQILCDYLQEITPIERNPDADVSPENLMYVIYTSGSTGKPKGIAMDHRPLVNLILWQNKNLLSPEANVLQFSTLNFDMSCHEIFATFNNGGTLVLVDERTRKDPEALFGLILDEKINRVHLPYIAFQQLAEVADQFDQNQCKLQEITVSGEQFRITPQIKNWISQLEGCRIQNHYGPSETHVVTSYMIDHLAQEENPLPPIGKPIDNTEVYILDSQLKPVPVGVPGELYIGGICLARGYLNRDDLTHERFILDPFSNSPNARLYKTGDLARFLSDGNIDYLGRIDDQLKIRGYRVEPGEVESVINKFPGVQETVVVGHEESNQAFLAAYIVADQRLDQDHLTAYLKEQIPEYMIPTVFTQIESLPLTPSGKVSRRSLPKPERNLLTRNKTEPETEMEKQIAAIWAEVLNYEQIAKEDHFFELGGHSLLATKVISRIRSSFNRDFPLHWIFDYPRLSELTARIESHLQKEVNGEAGRVSPVPRKEFMPLSYAQERIWFFEQLQPELTAYNLSFSVKIQGELDIHALEKSYQQIIGRHEVLRSTFPSNNGKPVQVIQSPTPYGIEVVDLRHIKSGKCEQQARNLANQEVDKPFDLTQGPLIRAVLYQLGEQKWLLLFIMHHIVSDGWSMSNFSEELFKGYQKNLTGDSYLPHMPLQYVDYAVWQRNWLQEKVLTKQMDYWKRQLEGSLPLLQLPMDRSRPAVQSHRGASIHFTLDRQLTKSVHRFCQKEDVSLYMTLLTAFKVLLYRYTGEEDVLVGTPVANRSREEWEPIIGFFVNTLVIRTRPQEKLTWREYLKQVRSVSLEAFEHQDIPFEKLVNELQPQRDLGYSPLFQVMFLLQSMPSEPSYPSSIDVESVQLDSQTSLFDLTLEIEEIKGELRGMVEYSTDLFDEDTILRFIGHYEQLLRGMLEDPNQQISRTPLLTEQERQLLLTDWNQNAESIPDHPGLVHDLFENAVARYQDQIAVVDGESTYTYHDLNKKADQIAFLLRQNKVGPGTIIGVYQKRSIDLIASFLGVLKAGANFVPLDPSYPMERITWMIKDTCTPVILTQTELADRLPNYGFETVLVDQVSTTSIEINSEELTVGVTPDDLAYIIYTSGSTGKPKGVMIRHRSLVNFIYSYVGRRRLNSSDRVTQFASISFDMAMAEIFPTLVQGATLVLRPESILAANDFMNWIHREQASVINLPTAYWHYLVNELEVGKDVFPDSVRLVDIGGEKASMSVYKKWTQLTKGAIHFINGYGPTETTVSVCNYSGQADPLDECTEIPIGRVYPNVELYVLDHHRQPVPIGVSGELYIGGIALAIGYLHLPDVTAQKFVPHPFKAGERLYRTGDRVRYRKDGQLEYIERIDSQVKIRGFRIELGEVEATLEQHPDVQQALVTVREDLIPGQKHLVAYLKGENRSGSVESVRKFLKETLPDYMMPASFVHIQDFPLTPGGKIDRNLLPKPQAPQMLNENEQPRNPVEERLASIWKEVLNREQIGIHQNFLEIGGHSLLATQVMSRIHNEFSIDLPLQVIFESPTIAELSSIILPQEGSGKKPPMKKISRVPRKVRS</sequence>
<dbReference type="InterPro" id="IPR010071">
    <property type="entry name" value="AA_adenyl_dom"/>
</dbReference>
<dbReference type="Gene3D" id="3.30.559.30">
    <property type="entry name" value="Nonribosomal peptide synthetase, condensation domain"/>
    <property type="match status" value="2"/>
</dbReference>
<dbReference type="Pfam" id="PF00550">
    <property type="entry name" value="PP-binding"/>
    <property type="match status" value="2"/>
</dbReference>
<dbReference type="PANTHER" id="PTHR45527:SF1">
    <property type="entry name" value="FATTY ACID SYNTHASE"/>
    <property type="match status" value="1"/>
</dbReference>
<feature type="region of interest" description="Disordered" evidence="6">
    <location>
        <begin position="2146"/>
        <end position="2167"/>
    </location>
</feature>
<dbReference type="CDD" id="cd05930">
    <property type="entry name" value="A_NRPS"/>
    <property type="match status" value="1"/>
</dbReference>
<dbReference type="Gene3D" id="1.10.1200.10">
    <property type="entry name" value="ACP-like"/>
    <property type="match status" value="2"/>
</dbReference>
<proteinExistence type="inferred from homology"/>
<dbReference type="InterPro" id="IPR020459">
    <property type="entry name" value="AMP-binding"/>
</dbReference>
<dbReference type="CDD" id="cd17651">
    <property type="entry name" value="A_NRPS_VisG_like"/>
    <property type="match status" value="1"/>
</dbReference>
<dbReference type="GO" id="GO:0008610">
    <property type="term" value="P:lipid biosynthetic process"/>
    <property type="evidence" value="ECO:0007669"/>
    <property type="project" value="UniProtKB-ARBA"/>
</dbReference>
<dbReference type="PROSITE" id="PS50075">
    <property type="entry name" value="CARRIER"/>
    <property type="match status" value="2"/>
</dbReference>
<dbReference type="InterPro" id="IPR006162">
    <property type="entry name" value="Ppantetheine_attach_site"/>
</dbReference>
<reference evidence="8 9" key="1">
    <citation type="submission" date="2020-01" db="EMBL/GenBank/DDBJ databases">
        <authorList>
            <person name="Gulvik C.A."/>
            <person name="Batra D.G."/>
        </authorList>
    </citation>
    <scope>NUCLEOTIDE SEQUENCE [LARGE SCALE GENOMIC DNA]</scope>
    <source>
        <strain evidence="8 9">W9323</strain>
    </source>
</reference>
<dbReference type="GO" id="GO:0017000">
    <property type="term" value="P:antibiotic biosynthetic process"/>
    <property type="evidence" value="ECO:0007669"/>
    <property type="project" value="UniProtKB-KW"/>
</dbReference>
<dbReference type="FunFam" id="3.30.559.10:FF:000012">
    <property type="entry name" value="Non-ribosomal peptide synthetase"/>
    <property type="match status" value="2"/>
</dbReference>
<keyword evidence="3" id="KW-0596">Phosphopantetheine</keyword>
<organism evidence="8 9">
    <name type="scientific">Kroppenstedtia pulmonis</name>
    <dbReference type="NCBI Taxonomy" id="1380685"/>
    <lineage>
        <taxon>Bacteria</taxon>
        <taxon>Bacillati</taxon>
        <taxon>Bacillota</taxon>
        <taxon>Bacilli</taxon>
        <taxon>Bacillales</taxon>
        <taxon>Thermoactinomycetaceae</taxon>
        <taxon>Kroppenstedtia</taxon>
    </lineage>
</organism>
<dbReference type="InterPro" id="IPR045851">
    <property type="entry name" value="AMP-bd_C_sf"/>
</dbReference>
<dbReference type="PRINTS" id="PR00154">
    <property type="entry name" value="AMPBINDING"/>
</dbReference>
<dbReference type="SUPFAM" id="SSF52777">
    <property type="entry name" value="CoA-dependent acyltransferases"/>
    <property type="match status" value="4"/>
</dbReference>
<dbReference type="PANTHER" id="PTHR45527">
    <property type="entry name" value="NONRIBOSOMAL PEPTIDE SYNTHETASE"/>
    <property type="match status" value="1"/>
</dbReference>
<dbReference type="GO" id="GO:0005829">
    <property type="term" value="C:cytosol"/>
    <property type="evidence" value="ECO:0007669"/>
    <property type="project" value="TreeGrafter"/>
</dbReference>
<evidence type="ECO:0000313" key="8">
    <source>
        <dbReference type="EMBL" id="QKG84618.1"/>
    </source>
</evidence>
<keyword evidence="9" id="KW-1185">Reference proteome</keyword>
<dbReference type="InterPro" id="IPR020845">
    <property type="entry name" value="AMP-binding_CS"/>
</dbReference>
<dbReference type="Gene3D" id="3.40.50.980">
    <property type="match status" value="4"/>
</dbReference>
<dbReference type="FunFam" id="3.40.50.980:FF:000001">
    <property type="entry name" value="Non-ribosomal peptide synthetase"/>
    <property type="match status" value="2"/>
</dbReference>
<dbReference type="PROSITE" id="PS00455">
    <property type="entry name" value="AMP_BINDING"/>
    <property type="match status" value="2"/>
</dbReference>
<accession>A0A7D4CN69</accession>
<evidence type="ECO:0000256" key="3">
    <source>
        <dbReference type="ARBA" id="ARBA00022450"/>
    </source>
</evidence>
<dbReference type="InterPro" id="IPR025110">
    <property type="entry name" value="AMP-bd_C"/>
</dbReference>
<gene>
    <name evidence="8" type="ORF">GXN76_09090</name>
</gene>
<dbReference type="SUPFAM" id="SSF47336">
    <property type="entry name" value="ACP-like"/>
    <property type="match status" value="2"/>
</dbReference>
<dbReference type="InterPro" id="IPR023213">
    <property type="entry name" value="CAT-like_dom_sf"/>
</dbReference>
<dbReference type="GO" id="GO:0044550">
    <property type="term" value="P:secondary metabolite biosynthetic process"/>
    <property type="evidence" value="ECO:0007669"/>
    <property type="project" value="UniProtKB-ARBA"/>
</dbReference>
<dbReference type="Pfam" id="PF13193">
    <property type="entry name" value="AMP-binding_C"/>
    <property type="match status" value="2"/>
</dbReference>
<dbReference type="InterPro" id="IPR009081">
    <property type="entry name" value="PP-bd_ACP"/>
</dbReference>